<dbReference type="EMBL" id="HBUF01006630">
    <property type="protein sequence ID" value="CAG6607135.1"/>
    <property type="molecule type" value="Transcribed_RNA"/>
</dbReference>
<evidence type="ECO:0000313" key="1">
    <source>
        <dbReference type="EMBL" id="CAG6607135.1"/>
    </source>
</evidence>
<sequence length="111" mass="12883">MKKLCEEISSLEKAQQGKLLLICSAFLEAQFIRFPMGWVALYSTSVWVRNFRSKKAHVISNNNPMIKIYTKKNKNEKCSSVKFYCNVLSSLPAHKGFFIFCFDEAMEIFLK</sequence>
<name>A0A8D8PMN0_9HEMI</name>
<dbReference type="AlphaFoldDB" id="A0A8D8PMN0"/>
<protein>
    <submittedName>
        <fullName evidence="1">Uncharacterized protein</fullName>
    </submittedName>
</protein>
<accession>A0A8D8PMN0</accession>
<proteinExistence type="predicted"/>
<organism evidence="1">
    <name type="scientific">Cacopsylla melanoneura</name>
    <dbReference type="NCBI Taxonomy" id="428564"/>
    <lineage>
        <taxon>Eukaryota</taxon>
        <taxon>Metazoa</taxon>
        <taxon>Ecdysozoa</taxon>
        <taxon>Arthropoda</taxon>
        <taxon>Hexapoda</taxon>
        <taxon>Insecta</taxon>
        <taxon>Pterygota</taxon>
        <taxon>Neoptera</taxon>
        <taxon>Paraneoptera</taxon>
        <taxon>Hemiptera</taxon>
        <taxon>Sternorrhyncha</taxon>
        <taxon>Psylloidea</taxon>
        <taxon>Psyllidae</taxon>
        <taxon>Psyllinae</taxon>
        <taxon>Cacopsylla</taxon>
    </lineage>
</organism>
<reference evidence="1" key="1">
    <citation type="submission" date="2021-05" db="EMBL/GenBank/DDBJ databases">
        <authorList>
            <person name="Alioto T."/>
            <person name="Alioto T."/>
            <person name="Gomez Garrido J."/>
        </authorList>
    </citation>
    <scope>NUCLEOTIDE SEQUENCE</scope>
</reference>